<dbReference type="AlphaFoldDB" id="A0A1G9M2D1"/>
<protein>
    <submittedName>
        <fullName evidence="1">Uncharacterized protein</fullName>
    </submittedName>
</protein>
<dbReference type="EMBL" id="FNGW01000003">
    <property type="protein sequence ID" value="SDL68304.1"/>
    <property type="molecule type" value="Genomic_DNA"/>
</dbReference>
<keyword evidence="2" id="KW-1185">Reference proteome</keyword>
<organism evidence="1 2">
    <name type="scientific">Romboutsia lituseburensis DSM 797</name>
    <dbReference type="NCBI Taxonomy" id="1121325"/>
    <lineage>
        <taxon>Bacteria</taxon>
        <taxon>Bacillati</taxon>
        <taxon>Bacillota</taxon>
        <taxon>Clostridia</taxon>
        <taxon>Peptostreptococcales</taxon>
        <taxon>Peptostreptococcaceae</taxon>
        <taxon>Romboutsia</taxon>
    </lineage>
</organism>
<evidence type="ECO:0000313" key="1">
    <source>
        <dbReference type="EMBL" id="SDL68304.1"/>
    </source>
</evidence>
<reference evidence="1 2" key="1">
    <citation type="submission" date="2016-10" db="EMBL/GenBank/DDBJ databases">
        <authorList>
            <person name="de Groot N.N."/>
        </authorList>
    </citation>
    <scope>NUCLEOTIDE SEQUENCE [LARGE SCALE GENOMIC DNA]</scope>
    <source>
        <strain evidence="1 2">DSM 797</strain>
    </source>
</reference>
<sequence>MKKNKCSSKDDLTYLNNFDDQYKEILDNVEINESTDSETTNIENFRVINKKNPYPLK</sequence>
<accession>A0A1G9M2D1</accession>
<gene>
    <name evidence="1" type="ORF">SAMN04515677_10336</name>
</gene>
<dbReference type="RefSeq" id="WP_170827935.1">
    <property type="nucleotide sequence ID" value="NZ_FNGW01000003.1"/>
</dbReference>
<name>A0A1G9M2D1_9FIRM</name>
<evidence type="ECO:0000313" key="2">
    <source>
        <dbReference type="Proteomes" id="UP000199068"/>
    </source>
</evidence>
<proteinExistence type="predicted"/>
<dbReference type="Proteomes" id="UP000199068">
    <property type="component" value="Unassembled WGS sequence"/>
</dbReference>